<keyword evidence="2 3" id="KW-0040">ANK repeat</keyword>
<accession>R7TCD1</accession>
<evidence type="ECO:0000256" key="3">
    <source>
        <dbReference type="PROSITE-ProRule" id="PRU00023"/>
    </source>
</evidence>
<dbReference type="EnsemblMetazoa" id="CapteT118528">
    <property type="protein sequence ID" value="CapteP118528"/>
    <property type="gene ID" value="CapteG118528"/>
</dbReference>
<evidence type="ECO:0000256" key="1">
    <source>
        <dbReference type="ARBA" id="ARBA00022737"/>
    </source>
</evidence>
<dbReference type="Gene3D" id="1.25.40.20">
    <property type="entry name" value="Ankyrin repeat-containing domain"/>
    <property type="match status" value="1"/>
</dbReference>
<dbReference type="STRING" id="283909.R7TCD1"/>
<dbReference type="Proteomes" id="UP000014760">
    <property type="component" value="Unassembled WGS sequence"/>
</dbReference>
<keyword evidence="1" id="KW-0677">Repeat</keyword>
<organism evidence="4">
    <name type="scientific">Capitella teleta</name>
    <name type="common">Polychaete worm</name>
    <dbReference type="NCBI Taxonomy" id="283909"/>
    <lineage>
        <taxon>Eukaryota</taxon>
        <taxon>Metazoa</taxon>
        <taxon>Spiralia</taxon>
        <taxon>Lophotrochozoa</taxon>
        <taxon>Annelida</taxon>
        <taxon>Polychaeta</taxon>
        <taxon>Sedentaria</taxon>
        <taxon>Scolecida</taxon>
        <taxon>Capitellidae</taxon>
        <taxon>Capitella</taxon>
    </lineage>
</organism>
<dbReference type="EMBL" id="KB310543">
    <property type="protein sequence ID" value="ELT91378.1"/>
    <property type="molecule type" value="Genomic_DNA"/>
</dbReference>
<dbReference type="InterPro" id="IPR050745">
    <property type="entry name" value="Multifunctional_regulatory"/>
</dbReference>
<dbReference type="PANTHER" id="PTHR24189:SF50">
    <property type="entry name" value="ANKYRIN REPEAT AND SOCS BOX PROTEIN 2"/>
    <property type="match status" value="1"/>
</dbReference>
<dbReference type="OrthoDB" id="1661883at2759"/>
<dbReference type="PROSITE" id="PS50088">
    <property type="entry name" value="ANK_REPEAT"/>
    <property type="match status" value="2"/>
</dbReference>
<evidence type="ECO:0000256" key="2">
    <source>
        <dbReference type="ARBA" id="ARBA00023043"/>
    </source>
</evidence>
<feature type="non-terminal residue" evidence="4">
    <location>
        <position position="1"/>
    </location>
</feature>
<dbReference type="Pfam" id="PF00023">
    <property type="entry name" value="Ank"/>
    <property type="match status" value="1"/>
</dbReference>
<dbReference type="PANTHER" id="PTHR24189">
    <property type="entry name" value="MYOTROPHIN"/>
    <property type="match status" value="1"/>
</dbReference>
<dbReference type="EMBL" id="AMQN01002958">
    <property type="status" value="NOT_ANNOTATED_CDS"/>
    <property type="molecule type" value="Genomic_DNA"/>
</dbReference>
<dbReference type="HOGENOM" id="CLU_000134_18_9_1"/>
<dbReference type="Pfam" id="PF13606">
    <property type="entry name" value="Ank_3"/>
    <property type="match status" value="1"/>
</dbReference>
<dbReference type="SUPFAM" id="SSF48403">
    <property type="entry name" value="Ankyrin repeat"/>
    <property type="match status" value="1"/>
</dbReference>
<reference evidence="6" key="1">
    <citation type="submission" date="2012-12" db="EMBL/GenBank/DDBJ databases">
        <authorList>
            <person name="Hellsten U."/>
            <person name="Grimwood J."/>
            <person name="Chapman J.A."/>
            <person name="Shapiro H."/>
            <person name="Aerts A."/>
            <person name="Otillar R.P."/>
            <person name="Terry A.Y."/>
            <person name="Boore J.L."/>
            <person name="Simakov O."/>
            <person name="Marletaz F."/>
            <person name="Cho S.-J."/>
            <person name="Edsinger-Gonzales E."/>
            <person name="Havlak P."/>
            <person name="Kuo D.-H."/>
            <person name="Larsson T."/>
            <person name="Lv J."/>
            <person name="Arendt D."/>
            <person name="Savage R."/>
            <person name="Osoegawa K."/>
            <person name="de Jong P."/>
            <person name="Lindberg D.R."/>
            <person name="Seaver E.C."/>
            <person name="Weisblat D.A."/>
            <person name="Putnam N.H."/>
            <person name="Grigoriev I.V."/>
            <person name="Rokhsar D.S."/>
        </authorList>
    </citation>
    <scope>NUCLEOTIDE SEQUENCE</scope>
    <source>
        <strain evidence="6">I ESC-2004</strain>
    </source>
</reference>
<evidence type="ECO:0000313" key="6">
    <source>
        <dbReference type="Proteomes" id="UP000014760"/>
    </source>
</evidence>
<evidence type="ECO:0000313" key="5">
    <source>
        <dbReference type="EnsemblMetazoa" id="CapteP118528"/>
    </source>
</evidence>
<feature type="repeat" description="ANK" evidence="3">
    <location>
        <begin position="85"/>
        <end position="109"/>
    </location>
</feature>
<dbReference type="InterPro" id="IPR036770">
    <property type="entry name" value="Ankyrin_rpt-contain_sf"/>
</dbReference>
<dbReference type="InterPro" id="IPR002110">
    <property type="entry name" value="Ankyrin_rpt"/>
</dbReference>
<reference evidence="5" key="3">
    <citation type="submission" date="2015-06" db="UniProtKB">
        <authorList>
            <consortium name="EnsemblMetazoa"/>
        </authorList>
    </citation>
    <scope>IDENTIFICATION</scope>
</reference>
<gene>
    <name evidence="4" type="ORF">CAPTEDRAFT_118528</name>
</gene>
<name>R7TCD1_CAPTE</name>
<protein>
    <submittedName>
        <fullName evidence="4 5">Uncharacterized protein</fullName>
    </submittedName>
</protein>
<evidence type="ECO:0000313" key="4">
    <source>
        <dbReference type="EMBL" id="ELT91378.1"/>
    </source>
</evidence>
<reference evidence="4 6" key="2">
    <citation type="journal article" date="2013" name="Nature">
        <title>Insights into bilaterian evolution from three spiralian genomes.</title>
        <authorList>
            <person name="Simakov O."/>
            <person name="Marletaz F."/>
            <person name="Cho S.J."/>
            <person name="Edsinger-Gonzales E."/>
            <person name="Havlak P."/>
            <person name="Hellsten U."/>
            <person name="Kuo D.H."/>
            <person name="Larsson T."/>
            <person name="Lv J."/>
            <person name="Arendt D."/>
            <person name="Savage R."/>
            <person name="Osoegawa K."/>
            <person name="de Jong P."/>
            <person name="Grimwood J."/>
            <person name="Chapman J.A."/>
            <person name="Shapiro H."/>
            <person name="Aerts A."/>
            <person name="Otillar R.P."/>
            <person name="Terry A.Y."/>
            <person name="Boore J.L."/>
            <person name="Grigoriev I.V."/>
            <person name="Lindberg D.R."/>
            <person name="Seaver E.C."/>
            <person name="Weisblat D.A."/>
            <person name="Putnam N.H."/>
            <person name="Rokhsar D.S."/>
        </authorList>
    </citation>
    <scope>NUCLEOTIDE SEQUENCE</scope>
    <source>
        <strain evidence="4 6">I ESC-2004</strain>
    </source>
</reference>
<dbReference type="AlphaFoldDB" id="R7TCD1"/>
<dbReference type="OMA" id="HLACNEE"/>
<feature type="repeat" description="ANK" evidence="3">
    <location>
        <begin position="52"/>
        <end position="84"/>
    </location>
</feature>
<sequence>VILYLVHVGAEINARDKYQCTPLHIAAMRGNEVATKELLSCPDIEVEAVDKTKMTSLHLAAIHDEKEICRMLIESGANLRCYDEDKATPLHYACAKGSIGITQMLFEAGEKKGGWDMQDKQHNSPLHRAVENRSYEVAKICIDRGTGPHLVRSI</sequence>
<dbReference type="PROSITE" id="PS50297">
    <property type="entry name" value="ANK_REP_REGION"/>
    <property type="match status" value="2"/>
</dbReference>
<keyword evidence="6" id="KW-1185">Reference proteome</keyword>
<proteinExistence type="predicted"/>
<dbReference type="Pfam" id="PF12796">
    <property type="entry name" value="Ank_2"/>
    <property type="match status" value="1"/>
</dbReference>
<dbReference type="SMART" id="SM00248">
    <property type="entry name" value="ANK"/>
    <property type="match status" value="4"/>
</dbReference>